<dbReference type="OrthoDB" id="5807564at2759"/>
<accession>A0A8S1ELB6</accession>
<proteinExistence type="predicted"/>
<keyword evidence="3" id="KW-1185">Reference proteome</keyword>
<dbReference type="EMBL" id="CADEPM010000002">
    <property type="protein sequence ID" value="CAB3400150.1"/>
    <property type="molecule type" value="Genomic_DNA"/>
</dbReference>
<protein>
    <submittedName>
        <fullName evidence="2">Uncharacterized protein</fullName>
    </submittedName>
</protein>
<evidence type="ECO:0000256" key="1">
    <source>
        <dbReference type="SAM" id="Phobius"/>
    </source>
</evidence>
<keyword evidence="1" id="KW-0472">Membrane</keyword>
<reference evidence="2 3" key="1">
    <citation type="submission" date="2020-04" db="EMBL/GenBank/DDBJ databases">
        <authorList>
            <person name="Laetsch R D."/>
            <person name="Stevens L."/>
            <person name="Kumar S."/>
            <person name="Blaxter L. M."/>
        </authorList>
    </citation>
    <scope>NUCLEOTIDE SEQUENCE [LARGE SCALE GENOMIC DNA]</scope>
</reference>
<name>A0A8S1ELB6_9PELO</name>
<dbReference type="Proteomes" id="UP000494206">
    <property type="component" value="Unassembled WGS sequence"/>
</dbReference>
<sequence>MSVPEHISVSGEGKLVMPEEKQFCQSTLKMEVPTKLRICDLKTDSQQKVQEEKVLRDSLSSNIENPYEEALVLRKRVVVLAAKIKQMEQKMVYQKRRERLLLVALIGACVTMAWNIMRR</sequence>
<dbReference type="AlphaFoldDB" id="A0A8S1ELB6"/>
<keyword evidence="1" id="KW-0812">Transmembrane</keyword>
<comment type="caution">
    <text evidence="2">The sequence shown here is derived from an EMBL/GenBank/DDBJ whole genome shotgun (WGS) entry which is preliminary data.</text>
</comment>
<organism evidence="2 3">
    <name type="scientific">Caenorhabditis bovis</name>
    <dbReference type="NCBI Taxonomy" id="2654633"/>
    <lineage>
        <taxon>Eukaryota</taxon>
        <taxon>Metazoa</taxon>
        <taxon>Ecdysozoa</taxon>
        <taxon>Nematoda</taxon>
        <taxon>Chromadorea</taxon>
        <taxon>Rhabditida</taxon>
        <taxon>Rhabditina</taxon>
        <taxon>Rhabditomorpha</taxon>
        <taxon>Rhabditoidea</taxon>
        <taxon>Rhabditidae</taxon>
        <taxon>Peloderinae</taxon>
        <taxon>Caenorhabditis</taxon>
    </lineage>
</organism>
<gene>
    <name evidence="2" type="ORF">CBOVIS_LOCUS3150</name>
</gene>
<evidence type="ECO:0000313" key="2">
    <source>
        <dbReference type="EMBL" id="CAB3400150.1"/>
    </source>
</evidence>
<keyword evidence="1" id="KW-1133">Transmembrane helix</keyword>
<evidence type="ECO:0000313" key="3">
    <source>
        <dbReference type="Proteomes" id="UP000494206"/>
    </source>
</evidence>
<feature type="transmembrane region" description="Helical" evidence="1">
    <location>
        <begin position="100"/>
        <end position="117"/>
    </location>
</feature>